<dbReference type="RefSeq" id="WP_264514407.1">
    <property type="nucleotide sequence ID" value="NZ_JAPDDR010000007.1"/>
</dbReference>
<feature type="transmembrane region" description="Helical" evidence="1">
    <location>
        <begin position="12"/>
        <end position="33"/>
    </location>
</feature>
<dbReference type="EMBL" id="JAPDDR010000007">
    <property type="protein sequence ID" value="MCW1914871.1"/>
    <property type="molecule type" value="Genomic_DNA"/>
</dbReference>
<keyword evidence="3" id="KW-1185">Reference proteome</keyword>
<name>A0ABT3G4T5_9BACT</name>
<keyword evidence="1" id="KW-1133">Transmembrane helix</keyword>
<evidence type="ECO:0000313" key="3">
    <source>
        <dbReference type="Proteomes" id="UP001165653"/>
    </source>
</evidence>
<evidence type="ECO:0000313" key="2">
    <source>
        <dbReference type="EMBL" id="MCW1914871.1"/>
    </source>
</evidence>
<organism evidence="2 3">
    <name type="scientific">Luteolibacter rhizosphaerae</name>
    <dbReference type="NCBI Taxonomy" id="2989719"/>
    <lineage>
        <taxon>Bacteria</taxon>
        <taxon>Pseudomonadati</taxon>
        <taxon>Verrucomicrobiota</taxon>
        <taxon>Verrucomicrobiia</taxon>
        <taxon>Verrucomicrobiales</taxon>
        <taxon>Verrucomicrobiaceae</taxon>
        <taxon>Luteolibacter</taxon>
    </lineage>
</organism>
<feature type="transmembrane region" description="Helical" evidence="1">
    <location>
        <begin position="53"/>
        <end position="78"/>
    </location>
</feature>
<sequence length="116" mass="12106">MDKISASDSRSVACIGLVMGVLVIAGGIFGIWLQGEFYPPALEEFTQATEKEIRMAFFLPGAVTLAGGLLVAPVILSSPLTRGWTASRRALVYALFAGSVILLCYLAAVSAAARAA</sequence>
<keyword evidence="1" id="KW-0472">Membrane</keyword>
<dbReference type="Proteomes" id="UP001165653">
    <property type="component" value="Unassembled WGS sequence"/>
</dbReference>
<evidence type="ECO:0008006" key="4">
    <source>
        <dbReference type="Google" id="ProtNLM"/>
    </source>
</evidence>
<gene>
    <name evidence="2" type="ORF">OJ996_14885</name>
</gene>
<reference evidence="2" key="1">
    <citation type="submission" date="2022-10" db="EMBL/GenBank/DDBJ databases">
        <title>Luteolibacter sp. GHJ8, whole genome shotgun sequencing project.</title>
        <authorList>
            <person name="Zhao G."/>
            <person name="Shen L."/>
        </authorList>
    </citation>
    <scope>NUCLEOTIDE SEQUENCE</scope>
    <source>
        <strain evidence="2">GHJ8</strain>
    </source>
</reference>
<accession>A0ABT3G4T5</accession>
<protein>
    <recommendedName>
        <fullName evidence="4">DUF1634 domain-containing protein</fullName>
    </recommendedName>
</protein>
<comment type="caution">
    <text evidence="2">The sequence shown here is derived from an EMBL/GenBank/DDBJ whole genome shotgun (WGS) entry which is preliminary data.</text>
</comment>
<feature type="transmembrane region" description="Helical" evidence="1">
    <location>
        <begin position="90"/>
        <end position="113"/>
    </location>
</feature>
<evidence type="ECO:0000256" key="1">
    <source>
        <dbReference type="SAM" id="Phobius"/>
    </source>
</evidence>
<proteinExistence type="predicted"/>
<keyword evidence="1" id="KW-0812">Transmembrane</keyword>